<comment type="caution">
    <text evidence="1">The sequence shown here is derived from an EMBL/GenBank/DDBJ whole genome shotgun (WGS) entry which is preliminary data.</text>
</comment>
<dbReference type="AlphaFoldDB" id="A0AA42CGM1"/>
<dbReference type="NCBIfam" id="TIGR03373">
    <property type="entry name" value="VI_minor_4"/>
    <property type="match status" value="1"/>
</dbReference>
<name>A0AA42CGM1_9HYPH</name>
<organism evidence="1 2">
    <name type="scientific">Lichenifustis flavocetrariae</name>
    <dbReference type="NCBI Taxonomy" id="2949735"/>
    <lineage>
        <taxon>Bacteria</taxon>
        <taxon>Pseudomonadati</taxon>
        <taxon>Pseudomonadota</taxon>
        <taxon>Alphaproteobacteria</taxon>
        <taxon>Hyphomicrobiales</taxon>
        <taxon>Lichenihabitantaceae</taxon>
        <taxon>Lichenifustis</taxon>
    </lineage>
</organism>
<accession>A0AA42CGM1</accession>
<sequence length="229" mass="25077">MRNGLYGKLPSKRDFIAVSASREFLVLWEAWLQGGVSASALRLGTAWRPAFLKAPIWRFWLGSELCGETIIGAFMPSLDAIGRYFPLTVFVRAGDARALPPPEFEAQTGWFTAAEDFLLSTLEPETTYESVVAALDRLETPSDAIPPFARRGALSLSDGTVLIEAAQDHFTDVFTSARMADHAAAYAASSFWWTVGGEGFPAFAMAKRRMPDPFVFTGMMTGDFSDLLA</sequence>
<dbReference type="RefSeq" id="WP_282583072.1">
    <property type="nucleotide sequence ID" value="NZ_JAMOIM010000001.1"/>
</dbReference>
<proteinExistence type="predicted"/>
<keyword evidence="2" id="KW-1185">Reference proteome</keyword>
<evidence type="ECO:0000313" key="2">
    <source>
        <dbReference type="Proteomes" id="UP001165667"/>
    </source>
</evidence>
<evidence type="ECO:0000313" key="1">
    <source>
        <dbReference type="EMBL" id="MCW6506723.1"/>
    </source>
</evidence>
<dbReference type="InterPro" id="IPR038225">
    <property type="entry name" value="TagF_sf"/>
</dbReference>
<dbReference type="Gene3D" id="3.40.1730.10">
    <property type="entry name" value="pa0076 domain"/>
    <property type="match status" value="1"/>
</dbReference>
<dbReference type="PIRSF" id="PIRSF029287">
    <property type="entry name" value="UCP029287"/>
    <property type="match status" value="1"/>
</dbReference>
<dbReference type="Pfam" id="PF09867">
    <property type="entry name" value="TagF_N"/>
    <property type="match status" value="1"/>
</dbReference>
<gene>
    <name evidence="1" type="primary">tagF</name>
    <name evidence="1" type="ORF">M8523_01655</name>
</gene>
<protein>
    <submittedName>
        <fullName evidence="1">Type VI secretion system-associated protein TagF</fullName>
    </submittedName>
</protein>
<dbReference type="Proteomes" id="UP001165667">
    <property type="component" value="Unassembled WGS sequence"/>
</dbReference>
<dbReference type="InterPro" id="IPR017748">
    <property type="entry name" value="TagF"/>
</dbReference>
<reference evidence="1" key="1">
    <citation type="submission" date="2022-05" db="EMBL/GenBank/DDBJ databases">
        <authorList>
            <person name="Pankratov T."/>
        </authorList>
    </citation>
    <scope>NUCLEOTIDE SEQUENCE</scope>
    <source>
        <strain evidence="1">BP6-180914</strain>
    </source>
</reference>
<dbReference type="EMBL" id="JAMOIM010000001">
    <property type="protein sequence ID" value="MCW6506723.1"/>
    <property type="molecule type" value="Genomic_DNA"/>
</dbReference>